<dbReference type="PANTHER" id="PTHR43652:SF6">
    <property type="entry name" value="ARGININE REPRESSOR"/>
    <property type="match status" value="1"/>
</dbReference>
<feature type="transmembrane region" description="Helical" evidence="6">
    <location>
        <begin position="166"/>
        <end position="186"/>
    </location>
</feature>
<dbReference type="AlphaFoldDB" id="A0A1M6EZG4"/>
<protein>
    <submittedName>
        <fullName evidence="7">Uncharacterized membrane protein YfcC, ion transporter superfamily</fullName>
    </submittedName>
</protein>
<name>A0A1M6EZG4_9FIRM</name>
<dbReference type="EMBL" id="FQZL01000008">
    <property type="protein sequence ID" value="SHI90805.1"/>
    <property type="molecule type" value="Genomic_DNA"/>
</dbReference>
<feature type="transmembrane region" description="Helical" evidence="6">
    <location>
        <begin position="206"/>
        <end position="225"/>
    </location>
</feature>
<evidence type="ECO:0000256" key="6">
    <source>
        <dbReference type="SAM" id="Phobius"/>
    </source>
</evidence>
<feature type="transmembrane region" description="Helical" evidence="6">
    <location>
        <begin position="265"/>
        <end position="283"/>
    </location>
</feature>
<accession>A0A1M6EZG4</accession>
<dbReference type="PANTHER" id="PTHR43652">
    <property type="entry name" value="BASIC AMINO ACID ANTIPORTER YFCC-RELATED"/>
    <property type="match status" value="1"/>
</dbReference>
<keyword evidence="3 6" id="KW-0812">Transmembrane</keyword>
<dbReference type="Pfam" id="PF03606">
    <property type="entry name" value="DcuC"/>
    <property type="match status" value="1"/>
</dbReference>
<keyword evidence="8" id="KW-1185">Reference proteome</keyword>
<gene>
    <name evidence="7" type="ORF">SAMN02745751_01295</name>
</gene>
<reference evidence="7 8" key="1">
    <citation type="submission" date="2016-11" db="EMBL/GenBank/DDBJ databases">
        <authorList>
            <person name="Jaros S."/>
            <person name="Januszkiewicz K."/>
            <person name="Wedrychowicz H."/>
        </authorList>
    </citation>
    <scope>NUCLEOTIDE SEQUENCE [LARGE SCALE GENOMIC DNA]</scope>
    <source>
        <strain evidence="7 8">DSM 17477</strain>
    </source>
</reference>
<keyword evidence="2" id="KW-1003">Cell membrane</keyword>
<dbReference type="InterPro" id="IPR018385">
    <property type="entry name" value="C4_dicarb_anaerob_car-like"/>
</dbReference>
<evidence type="ECO:0000256" key="1">
    <source>
        <dbReference type="ARBA" id="ARBA00004651"/>
    </source>
</evidence>
<dbReference type="GO" id="GO:0005886">
    <property type="term" value="C:plasma membrane"/>
    <property type="evidence" value="ECO:0007669"/>
    <property type="project" value="UniProtKB-SubCell"/>
</dbReference>
<evidence type="ECO:0000313" key="7">
    <source>
        <dbReference type="EMBL" id="SHI90805.1"/>
    </source>
</evidence>
<keyword evidence="5 6" id="KW-0472">Membrane</keyword>
<dbReference type="RefSeq" id="WP_073048771.1">
    <property type="nucleotide sequence ID" value="NZ_FQZL01000008.1"/>
</dbReference>
<feature type="transmembrane region" description="Helical" evidence="6">
    <location>
        <begin position="318"/>
        <end position="342"/>
    </location>
</feature>
<organism evidence="7 8">
    <name type="scientific">Dethiosulfatibacter aminovorans DSM 17477</name>
    <dbReference type="NCBI Taxonomy" id="1121476"/>
    <lineage>
        <taxon>Bacteria</taxon>
        <taxon>Bacillati</taxon>
        <taxon>Bacillota</taxon>
        <taxon>Tissierellia</taxon>
        <taxon>Dethiosulfatibacter</taxon>
    </lineage>
</organism>
<evidence type="ECO:0000256" key="2">
    <source>
        <dbReference type="ARBA" id="ARBA00022475"/>
    </source>
</evidence>
<feature type="transmembrane region" description="Helical" evidence="6">
    <location>
        <begin position="20"/>
        <end position="39"/>
    </location>
</feature>
<feature type="transmembrane region" description="Helical" evidence="6">
    <location>
        <begin position="129"/>
        <end position="159"/>
    </location>
</feature>
<comment type="subcellular location">
    <subcellularLocation>
        <location evidence="1">Cell membrane</location>
        <topology evidence="1">Multi-pass membrane protein</topology>
    </subcellularLocation>
</comment>
<evidence type="ECO:0000256" key="5">
    <source>
        <dbReference type="ARBA" id="ARBA00023136"/>
    </source>
</evidence>
<feature type="transmembrane region" description="Helical" evidence="6">
    <location>
        <begin position="448"/>
        <end position="470"/>
    </location>
</feature>
<dbReference type="Proteomes" id="UP000184052">
    <property type="component" value="Unassembled WGS sequence"/>
</dbReference>
<dbReference type="InterPro" id="IPR051679">
    <property type="entry name" value="DASS-Related_Transporters"/>
</dbReference>
<keyword evidence="4 6" id="KW-1133">Transmembrane helix</keyword>
<sequence>MSQKETNVSSEKKKLFKMPHTYVILCMVILVMAVLTYVIPAGEFIRVEDPNTGRTVVDPASFHTVEQNPAHFFDLFKAVPNGMKAASSIIFFIFIVGGAFQIITATGAIEASISRVALSLKGNDKLMIPLFLIIFSIFGGTIGMAEEAIVFVPIGIALARALGYDAIVGTAMVSLGAACGFTSGFMNPFTVGVAQGIAELPPFSGIEYRLVILVTMIVITSLYLIRYGSKVKSDPSKSIVRELEIEEKDKVIDLSNIPAMESQHYLVLLNMIVGFGFIVYGVFNWGWYITEIGATFLAMGVIGGMLGKLGPSKVSQEFVAGARGIVFGALVVGIARGILVIMQDGFIIDSMINGLANAIQNLPNAIAVLGMYIVQVIINFFIPSGSGQAAATMPIMVPLSDVLTINRQVAVTAYQFGDGFTNSIIPTSAALMGVLSVARISYEKWVKFLWPLMLIWLGTGAVFLIVANAMNYGPF</sequence>
<feature type="transmembrane region" description="Helical" evidence="6">
    <location>
        <begin position="362"/>
        <end position="382"/>
    </location>
</feature>
<dbReference type="STRING" id="1121476.SAMN02745751_01295"/>
<evidence type="ECO:0000313" key="8">
    <source>
        <dbReference type="Proteomes" id="UP000184052"/>
    </source>
</evidence>
<evidence type="ECO:0000256" key="3">
    <source>
        <dbReference type="ARBA" id="ARBA00022692"/>
    </source>
</evidence>
<dbReference type="OrthoDB" id="255482at2"/>
<feature type="transmembrane region" description="Helical" evidence="6">
    <location>
        <begin position="89"/>
        <end position="109"/>
    </location>
</feature>
<proteinExistence type="predicted"/>
<evidence type="ECO:0000256" key="4">
    <source>
        <dbReference type="ARBA" id="ARBA00022989"/>
    </source>
</evidence>
<feature type="transmembrane region" description="Helical" evidence="6">
    <location>
        <begin position="289"/>
        <end position="306"/>
    </location>
</feature>